<gene>
    <name evidence="1" type="ORF">ABS764_02580</name>
</gene>
<dbReference type="EMBL" id="JBELQA010000001">
    <property type="protein sequence ID" value="MFL9829726.1"/>
    <property type="molecule type" value="Genomic_DNA"/>
</dbReference>
<comment type="caution">
    <text evidence="1">The sequence shown here is derived from an EMBL/GenBank/DDBJ whole genome shotgun (WGS) entry which is preliminary data.</text>
</comment>
<accession>A0ABW8XRA0</accession>
<proteinExistence type="predicted"/>
<dbReference type="Proteomes" id="UP001629260">
    <property type="component" value="Unassembled WGS sequence"/>
</dbReference>
<keyword evidence="2" id="KW-1185">Reference proteome</keyword>
<organism evidence="1 2">
    <name type="scientific">Flavobacterium plantiphilum</name>
    <dbReference type="NCBI Taxonomy" id="3163297"/>
    <lineage>
        <taxon>Bacteria</taxon>
        <taxon>Pseudomonadati</taxon>
        <taxon>Bacteroidota</taxon>
        <taxon>Flavobacteriia</taxon>
        <taxon>Flavobacteriales</taxon>
        <taxon>Flavobacteriaceae</taxon>
        <taxon>Flavobacterium</taxon>
    </lineage>
</organism>
<name>A0ABW8XRA0_9FLAO</name>
<dbReference type="RefSeq" id="WP_408079650.1">
    <property type="nucleotide sequence ID" value="NZ_JBELQA010000001.1"/>
</dbReference>
<reference evidence="1 2" key="1">
    <citation type="submission" date="2024-06" db="EMBL/GenBank/DDBJ databases">
        <authorList>
            <person name="Kaempfer P."/>
            <person name="Viver T."/>
        </authorList>
    </citation>
    <scope>NUCLEOTIDE SEQUENCE [LARGE SCALE GENOMIC DNA]</scope>
    <source>
        <strain evidence="1 2">ST-87</strain>
    </source>
</reference>
<protein>
    <submittedName>
        <fullName evidence="1">Uncharacterized protein</fullName>
    </submittedName>
</protein>
<sequence>MKLTYSIAWLDFLILQQLNPKYSSIHSISIEESRQLLVHINQEAQRIRLHIKQQIFTTKKRSEVRHLIRMYHASFIDLLDGVVENHKSHCENEVSLVVIDQALLKIVEGLLSFIEVRYYSHLSLNQRVSSGYQQRTETELLQRMEQLEKKSKRVFVTSNPISIVIRSLRETMAAETFRKSSYRELVYRKELILALDNCIEDKTDPALYSVVDEVVIGFNFNCRNYVVYLKAMIRKELDQYVHAAEKLQQLLFYSKEFEQLYCSAKKYFDPHEPQLSAVMRTWFEHERRYWKSQESKASKIGEQPNKSLPNIGVNPETKMECNLSTDQIALILRAADEARVVKARSMSQVFKIIVPYLSTPFKKELSYQSVRSKSYNAEDKDKEIAIETLEKIIKKIRSY</sequence>
<evidence type="ECO:0000313" key="2">
    <source>
        <dbReference type="Proteomes" id="UP001629260"/>
    </source>
</evidence>
<evidence type="ECO:0000313" key="1">
    <source>
        <dbReference type="EMBL" id="MFL9829726.1"/>
    </source>
</evidence>